<dbReference type="SMART" id="SM00382">
    <property type="entry name" value="AAA"/>
    <property type="match status" value="1"/>
</dbReference>
<evidence type="ECO:0000313" key="6">
    <source>
        <dbReference type="Proteomes" id="UP000403352"/>
    </source>
</evidence>
<reference evidence="5 6" key="1">
    <citation type="submission" date="2018-06" db="EMBL/GenBank/DDBJ databases">
        <authorList>
            <consortium name="GenomeTrakr: Next Generation Sequencing Network for Food Pathogen Tracability"/>
        </authorList>
    </citation>
    <scope>NUCLEOTIDE SEQUENCE [LARGE SCALE GENOMIC DNA]</scope>
    <source>
        <strain evidence="5 6">FDA00008584</strain>
    </source>
</reference>
<name>A0A2Z5C2P5_LISMN</name>
<dbReference type="InterPro" id="IPR027417">
    <property type="entry name" value="P-loop_NTPase"/>
</dbReference>
<dbReference type="RefSeq" id="WP_031643689.1">
    <property type="nucleotide sequence ID" value="NZ_CP016629.1"/>
</dbReference>
<dbReference type="PROSITE" id="PS00211">
    <property type="entry name" value="ABC_TRANSPORTER_1"/>
    <property type="match status" value="1"/>
</dbReference>
<comment type="similarity">
    <text evidence="1">Belongs to the ABC transporter superfamily.</text>
</comment>
<dbReference type="SUPFAM" id="SSF52540">
    <property type="entry name" value="P-loop containing nucleoside triphosphate hydrolases"/>
    <property type="match status" value="1"/>
</dbReference>
<dbReference type="PROSITE" id="PS50893">
    <property type="entry name" value="ABC_TRANSPORTER_2"/>
    <property type="match status" value="1"/>
</dbReference>
<dbReference type="InterPro" id="IPR003593">
    <property type="entry name" value="AAA+_ATPase"/>
</dbReference>
<organism evidence="5 6">
    <name type="scientific">Listeria monocytogenes</name>
    <dbReference type="NCBI Taxonomy" id="1639"/>
    <lineage>
        <taxon>Bacteria</taxon>
        <taxon>Bacillati</taxon>
        <taxon>Bacillota</taxon>
        <taxon>Bacilli</taxon>
        <taxon>Bacillales</taxon>
        <taxon>Listeriaceae</taxon>
        <taxon>Listeria</taxon>
    </lineage>
</organism>
<keyword evidence="4 5" id="KW-0067">ATP-binding</keyword>
<dbReference type="PANTHER" id="PTHR42711">
    <property type="entry name" value="ABC TRANSPORTER ATP-BINDING PROTEIN"/>
    <property type="match status" value="1"/>
</dbReference>
<dbReference type="InterPro" id="IPR017871">
    <property type="entry name" value="ABC_transporter-like_CS"/>
</dbReference>
<dbReference type="GO" id="GO:0005524">
    <property type="term" value="F:ATP binding"/>
    <property type="evidence" value="ECO:0007669"/>
    <property type="project" value="UniProtKB-KW"/>
</dbReference>
<keyword evidence="2" id="KW-0813">Transport</keyword>
<accession>A0A2Z5C2P5</accession>
<keyword evidence="3" id="KW-0547">Nucleotide-binding</keyword>
<proteinExistence type="inferred from homology"/>
<evidence type="ECO:0000256" key="1">
    <source>
        <dbReference type="ARBA" id="ARBA00005417"/>
    </source>
</evidence>
<evidence type="ECO:0000256" key="3">
    <source>
        <dbReference type="ARBA" id="ARBA00022741"/>
    </source>
</evidence>
<dbReference type="GO" id="GO:0016887">
    <property type="term" value="F:ATP hydrolysis activity"/>
    <property type="evidence" value="ECO:0007669"/>
    <property type="project" value="InterPro"/>
</dbReference>
<evidence type="ECO:0000256" key="2">
    <source>
        <dbReference type="ARBA" id="ARBA00022448"/>
    </source>
</evidence>
<evidence type="ECO:0000313" key="5">
    <source>
        <dbReference type="EMBL" id="EAD1183603.1"/>
    </source>
</evidence>
<dbReference type="AlphaFoldDB" id="A0A2Z5C2P5"/>
<dbReference type="InterPro" id="IPR003439">
    <property type="entry name" value="ABC_transporter-like_ATP-bd"/>
</dbReference>
<dbReference type="Pfam" id="PF00005">
    <property type="entry name" value="ABC_tran"/>
    <property type="match status" value="1"/>
</dbReference>
<dbReference type="EMBL" id="AAALRN010000001">
    <property type="protein sequence ID" value="EAD1183603.1"/>
    <property type="molecule type" value="Genomic_DNA"/>
</dbReference>
<comment type="caution">
    <text evidence="5">The sequence shown here is derived from an EMBL/GenBank/DDBJ whole genome shotgun (WGS) entry which is preliminary data.</text>
</comment>
<dbReference type="Gene3D" id="3.40.50.300">
    <property type="entry name" value="P-loop containing nucleotide triphosphate hydrolases"/>
    <property type="match status" value="1"/>
</dbReference>
<protein>
    <submittedName>
        <fullName evidence="5">ABC transporter ATP-binding protein</fullName>
    </submittedName>
</protein>
<dbReference type="InterPro" id="IPR050763">
    <property type="entry name" value="ABC_transporter_ATP-binding"/>
</dbReference>
<evidence type="ECO:0000256" key="4">
    <source>
        <dbReference type="ARBA" id="ARBA00022840"/>
    </source>
</evidence>
<dbReference type="Proteomes" id="UP000403352">
    <property type="component" value="Unassembled WGS sequence"/>
</dbReference>
<gene>
    <name evidence="5" type="ORF">QD52_00735</name>
</gene>
<dbReference type="PANTHER" id="PTHR42711:SF5">
    <property type="entry name" value="ABC TRANSPORTER ATP-BINDING PROTEIN NATA"/>
    <property type="match status" value="1"/>
</dbReference>
<sequence length="295" mass="33745">MNNILETKNLKVTINNKVILYLDKEVCISEKDKVAILGDNGAGKTTLVNSILGEKNSSGEITKKFKKNDCGVVFQENAYNDLMKVYELITLVLPHLKKKERAQFLHKYELESLRKKYIKDLSGGEKQRLTLCLVLESHKKLYIFDELTSGLDYKKRLGLLALMKEKTKDATVINITHYFEEVENWATKVLILQKGKLLFWGTISEFFSSFPHYSVIKVDQIELAKIDDTDMAFMKSTDTGDGIAVICSDLQIQEETKKILDKKNVTYNTIKQNIYTTYLVAYLRGTSSSEQEVLI</sequence>